<accession>A0A8E0VRR9</accession>
<dbReference type="GO" id="GO:0005879">
    <property type="term" value="C:axonemal microtubule"/>
    <property type="evidence" value="ECO:0007669"/>
    <property type="project" value="InterPro"/>
</dbReference>
<evidence type="ECO:0000256" key="5">
    <source>
        <dbReference type="ARBA" id="ARBA00023273"/>
    </source>
</evidence>
<evidence type="ECO:0000256" key="4">
    <source>
        <dbReference type="ARBA" id="ARBA00023212"/>
    </source>
</evidence>
<sequence>MDNVNAPVGQLDDSGCVCIKTKEDPTPLDPCDPSLWAPKDRPDGIPQGAKTSDYYKVAENLPIKFNEPDLFHGYDRPPGNPLYRTTNSEYGRLKPNVHTMNSVYHTRSHDFTKRYGPSGNYRNHSLNTAMDQKII</sequence>
<proteinExistence type="inferred from homology"/>
<dbReference type="Pfam" id="PF14892">
    <property type="entry name" value="PIRC1_2"/>
    <property type="match status" value="1"/>
</dbReference>
<organism evidence="8 9">
    <name type="scientific">Fasciolopsis buskii</name>
    <dbReference type="NCBI Taxonomy" id="27845"/>
    <lineage>
        <taxon>Eukaryota</taxon>
        <taxon>Metazoa</taxon>
        <taxon>Spiralia</taxon>
        <taxon>Lophotrochozoa</taxon>
        <taxon>Platyhelminthes</taxon>
        <taxon>Trematoda</taxon>
        <taxon>Digenea</taxon>
        <taxon>Plagiorchiida</taxon>
        <taxon>Echinostomata</taxon>
        <taxon>Echinostomatoidea</taxon>
        <taxon>Fasciolidae</taxon>
        <taxon>Fasciolopsis</taxon>
    </lineage>
</organism>
<evidence type="ECO:0000313" key="8">
    <source>
        <dbReference type="EMBL" id="KAA0200514.1"/>
    </source>
</evidence>
<evidence type="ECO:0000256" key="6">
    <source>
        <dbReference type="ARBA" id="ARBA00038014"/>
    </source>
</evidence>
<reference evidence="8" key="1">
    <citation type="submission" date="2019-05" db="EMBL/GenBank/DDBJ databases">
        <title>Annotation for the trematode Fasciolopsis buski.</title>
        <authorList>
            <person name="Choi Y.-J."/>
        </authorList>
    </citation>
    <scope>NUCLEOTIDE SEQUENCE</scope>
    <source>
        <strain evidence="8">HT</strain>
        <tissue evidence="8">Whole worm</tissue>
    </source>
</reference>
<comment type="similarity">
    <text evidence="6">Belongs to the PIERCE1 family.</text>
</comment>
<evidence type="ECO:0000256" key="3">
    <source>
        <dbReference type="ARBA" id="ARBA00022490"/>
    </source>
</evidence>
<protein>
    <submittedName>
        <fullName evidence="8">Zinc finger HIT domain-containing protein 1</fullName>
    </submittedName>
</protein>
<dbReference type="Proteomes" id="UP000728185">
    <property type="component" value="Unassembled WGS sequence"/>
</dbReference>
<dbReference type="EMBL" id="LUCM01000460">
    <property type="protein sequence ID" value="KAA0200514.1"/>
    <property type="molecule type" value="Genomic_DNA"/>
</dbReference>
<name>A0A8E0VRR9_9TREM</name>
<evidence type="ECO:0000313" key="9">
    <source>
        <dbReference type="Proteomes" id="UP000728185"/>
    </source>
</evidence>
<keyword evidence="4" id="KW-0206">Cytoskeleton</keyword>
<dbReference type="AlphaFoldDB" id="A0A8E0VRR9"/>
<evidence type="ECO:0000256" key="1">
    <source>
        <dbReference type="ARBA" id="ARBA00004138"/>
    </source>
</evidence>
<keyword evidence="9" id="KW-1185">Reference proteome</keyword>
<evidence type="ECO:0000256" key="2">
    <source>
        <dbReference type="ARBA" id="ARBA00004245"/>
    </source>
</evidence>
<dbReference type="GO" id="GO:0035082">
    <property type="term" value="P:axoneme assembly"/>
    <property type="evidence" value="ECO:0007669"/>
    <property type="project" value="InterPro"/>
</dbReference>
<keyword evidence="5" id="KW-0966">Cell projection</keyword>
<dbReference type="PANTHER" id="PTHR20899">
    <property type="entry name" value="PIERCE HOMOLOG"/>
    <property type="match status" value="1"/>
</dbReference>
<gene>
    <name evidence="8" type="ORF">FBUS_07576</name>
</gene>
<evidence type="ECO:0000256" key="7">
    <source>
        <dbReference type="SAM" id="MobiDB-lite"/>
    </source>
</evidence>
<dbReference type="InterPro" id="IPR026507">
    <property type="entry name" value="PIRC1/2"/>
</dbReference>
<dbReference type="OrthoDB" id="546383at2759"/>
<dbReference type="PANTHER" id="PTHR20899:SF1">
    <property type="entry name" value="PIERCER OF MICROTUBULE WALL 1 PROTEIN"/>
    <property type="match status" value="1"/>
</dbReference>
<feature type="region of interest" description="Disordered" evidence="7">
    <location>
        <begin position="23"/>
        <end position="50"/>
    </location>
</feature>
<comment type="caution">
    <text evidence="8">The sequence shown here is derived from an EMBL/GenBank/DDBJ whole genome shotgun (WGS) entry which is preliminary data.</text>
</comment>
<comment type="subcellular location">
    <subcellularLocation>
        <location evidence="1">Cell projection</location>
        <location evidence="1">Cilium</location>
    </subcellularLocation>
    <subcellularLocation>
        <location evidence="2">Cytoplasm</location>
        <location evidence="2">Cytoskeleton</location>
    </subcellularLocation>
</comment>
<keyword evidence="3" id="KW-0963">Cytoplasm</keyword>